<dbReference type="PANTHER" id="PTHR43244">
    <property type="match status" value="1"/>
</dbReference>
<evidence type="ECO:0000313" key="3">
    <source>
        <dbReference type="Proteomes" id="UP000294558"/>
    </source>
</evidence>
<evidence type="ECO:0000313" key="2">
    <source>
        <dbReference type="EMBL" id="TDT16740.1"/>
    </source>
</evidence>
<gene>
    <name evidence="2" type="ORF">BDK89_2337</name>
</gene>
<protein>
    <submittedName>
        <fullName evidence="2">Putative F420-dependent oxidoreductase</fullName>
    </submittedName>
</protein>
<sequence>MIDIGRVGLWTGILDAHPTSRTQEVAVELEAMGWPTLWRPETSGRDAFVSCAHLLDATTTLNVATGIAQMHARHAVTTRNGQRTLHEASGGRFLLGLGVSHGPFIEAVRKVEYSKPYSEMVAYLDQMLQAPFHAVGADDEPPTVLAALGPKMLQLAADQVQGAHPYFSPVEHTAFARETMGDGPLLAPEQMVVIDDDRARATETALRHMKRYLQLPNYTNNLKRFGFTDDDISTPSERLIDAIVVRGSIDDVVARVGEHHDAGADHVCIQVLRPDLEFPMQEWRDLADAFALT</sequence>
<dbReference type="CDD" id="cd01097">
    <property type="entry name" value="Tetrahydromethanopterin_reductase"/>
    <property type="match status" value="1"/>
</dbReference>
<dbReference type="InterPro" id="IPR036661">
    <property type="entry name" value="Luciferase-like_sf"/>
</dbReference>
<dbReference type="Pfam" id="PF00296">
    <property type="entry name" value="Bac_luciferase"/>
    <property type="match status" value="1"/>
</dbReference>
<dbReference type="Proteomes" id="UP000294558">
    <property type="component" value="Unassembled WGS sequence"/>
</dbReference>
<dbReference type="InterPro" id="IPR011251">
    <property type="entry name" value="Luciferase-like_dom"/>
</dbReference>
<keyword evidence="3" id="KW-1185">Reference proteome</keyword>
<reference evidence="2 3" key="1">
    <citation type="submission" date="2019-03" db="EMBL/GenBank/DDBJ databases">
        <title>Sequencing the genomes of 1000 actinobacteria strains.</title>
        <authorList>
            <person name="Klenk H.-P."/>
        </authorList>
    </citation>
    <scope>NUCLEOTIDE SEQUENCE [LARGE SCALE GENOMIC DNA]</scope>
    <source>
        <strain evidence="2 3">DSM 18936</strain>
    </source>
</reference>
<dbReference type="OrthoDB" id="4760590at2"/>
<dbReference type="EMBL" id="SOAU01000001">
    <property type="protein sequence ID" value="TDT16740.1"/>
    <property type="molecule type" value="Genomic_DNA"/>
</dbReference>
<evidence type="ECO:0000259" key="1">
    <source>
        <dbReference type="Pfam" id="PF00296"/>
    </source>
</evidence>
<dbReference type="SUPFAM" id="SSF51679">
    <property type="entry name" value="Bacterial luciferase-like"/>
    <property type="match status" value="1"/>
</dbReference>
<dbReference type="InterPro" id="IPR019922">
    <property type="entry name" value="Lucif-like_OxRdatse_MSMEG_4141"/>
</dbReference>
<proteinExistence type="predicted"/>
<organism evidence="2 3">
    <name type="scientific">Ilumatobacter fluminis</name>
    <dbReference type="NCBI Taxonomy" id="467091"/>
    <lineage>
        <taxon>Bacteria</taxon>
        <taxon>Bacillati</taxon>
        <taxon>Actinomycetota</taxon>
        <taxon>Acidimicrobiia</taxon>
        <taxon>Acidimicrobiales</taxon>
        <taxon>Ilumatobacteraceae</taxon>
        <taxon>Ilumatobacter</taxon>
    </lineage>
</organism>
<dbReference type="RefSeq" id="WP_133869084.1">
    <property type="nucleotide sequence ID" value="NZ_SOAU01000001.1"/>
</dbReference>
<dbReference type="Gene3D" id="3.20.20.30">
    <property type="entry name" value="Luciferase-like domain"/>
    <property type="match status" value="1"/>
</dbReference>
<dbReference type="NCBIfam" id="TIGR03620">
    <property type="entry name" value="F420_MSMEG_4141"/>
    <property type="match status" value="1"/>
</dbReference>
<dbReference type="InterPro" id="IPR050564">
    <property type="entry name" value="F420-G6PD/mer"/>
</dbReference>
<dbReference type="AlphaFoldDB" id="A0A4R7I0P5"/>
<feature type="domain" description="Luciferase-like" evidence="1">
    <location>
        <begin position="18"/>
        <end position="266"/>
    </location>
</feature>
<dbReference type="GO" id="GO:0016705">
    <property type="term" value="F:oxidoreductase activity, acting on paired donors, with incorporation or reduction of molecular oxygen"/>
    <property type="evidence" value="ECO:0007669"/>
    <property type="project" value="InterPro"/>
</dbReference>
<dbReference type="PANTHER" id="PTHR43244:SF2">
    <property type="entry name" value="CONSERVED HYPOTHETICAL ALANINE AND PROLINE-RICH PROTEIN"/>
    <property type="match status" value="1"/>
</dbReference>
<accession>A0A4R7I0P5</accession>
<name>A0A4R7I0P5_9ACTN</name>
<comment type="caution">
    <text evidence="2">The sequence shown here is derived from an EMBL/GenBank/DDBJ whole genome shotgun (WGS) entry which is preliminary data.</text>
</comment>